<keyword evidence="3 6" id="KW-0812">Transmembrane</keyword>
<evidence type="ECO:0000313" key="8">
    <source>
        <dbReference type="EMBL" id="EQD71926.1"/>
    </source>
</evidence>
<proteinExistence type="inferred from homology"/>
<dbReference type="InterPro" id="IPR001750">
    <property type="entry name" value="ND/Mrp_TM"/>
</dbReference>
<evidence type="ECO:0000259" key="7">
    <source>
        <dbReference type="Pfam" id="PF00361"/>
    </source>
</evidence>
<dbReference type="GO" id="GO:0048039">
    <property type="term" value="F:ubiquinone binding"/>
    <property type="evidence" value="ECO:0007669"/>
    <property type="project" value="TreeGrafter"/>
</dbReference>
<reference evidence="8" key="2">
    <citation type="journal article" date="2014" name="ISME J.">
        <title>Microbial stratification in low pH oxic and suboxic macroscopic growths along an acid mine drainage.</title>
        <authorList>
            <person name="Mendez-Garcia C."/>
            <person name="Mesa V."/>
            <person name="Sprenger R.R."/>
            <person name="Richter M."/>
            <person name="Diez M.S."/>
            <person name="Solano J."/>
            <person name="Bargiela R."/>
            <person name="Golyshina O.V."/>
            <person name="Manteca A."/>
            <person name="Ramos J.L."/>
            <person name="Gallego J.R."/>
            <person name="Llorente I."/>
            <person name="Martins Dos Santos V.A."/>
            <person name="Jensen O.N."/>
            <person name="Pelaez A.I."/>
            <person name="Sanchez J."/>
            <person name="Ferrer M."/>
        </authorList>
    </citation>
    <scope>NUCLEOTIDE SEQUENCE</scope>
</reference>
<dbReference type="InterPro" id="IPR010227">
    <property type="entry name" value="NADH_Q_OxRdtase_chainM/4"/>
</dbReference>
<comment type="subcellular location">
    <subcellularLocation>
        <location evidence="1">Membrane</location>
        <topology evidence="1">Multi-pass membrane protein</topology>
    </subcellularLocation>
</comment>
<dbReference type="Pfam" id="PF00361">
    <property type="entry name" value="Proton_antipo_M"/>
    <property type="match status" value="1"/>
</dbReference>
<feature type="transmembrane region" description="Helical" evidence="6">
    <location>
        <begin position="168"/>
        <end position="188"/>
    </location>
</feature>
<evidence type="ECO:0000256" key="4">
    <source>
        <dbReference type="ARBA" id="ARBA00022989"/>
    </source>
</evidence>
<evidence type="ECO:0000256" key="5">
    <source>
        <dbReference type="ARBA" id="ARBA00023136"/>
    </source>
</evidence>
<feature type="transmembrane region" description="Helical" evidence="6">
    <location>
        <begin position="36"/>
        <end position="55"/>
    </location>
</feature>
<dbReference type="PRINTS" id="PR01437">
    <property type="entry name" value="NUOXDRDTASE4"/>
</dbReference>
<protein>
    <submittedName>
        <fullName evidence="8">Proton-translocating NADH-quinone oxidoreductase, chain M</fullName>
    </submittedName>
</protein>
<dbReference type="GO" id="GO:0015990">
    <property type="term" value="P:electron transport coupled proton transport"/>
    <property type="evidence" value="ECO:0007669"/>
    <property type="project" value="TreeGrafter"/>
</dbReference>
<dbReference type="AlphaFoldDB" id="T1BG01"/>
<feature type="non-terminal residue" evidence="8">
    <location>
        <position position="250"/>
    </location>
</feature>
<organism evidence="8">
    <name type="scientific">mine drainage metagenome</name>
    <dbReference type="NCBI Taxonomy" id="410659"/>
    <lineage>
        <taxon>unclassified sequences</taxon>
        <taxon>metagenomes</taxon>
        <taxon>ecological metagenomes</taxon>
    </lineage>
</organism>
<keyword evidence="5 6" id="KW-0472">Membrane</keyword>
<feature type="transmembrane region" description="Helical" evidence="6">
    <location>
        <begin position="85"/>
        <end position="108"/>
    </location>
</feature>
<sequence length="250" mass="27634">MTAHHLLSLSIWVPILAGILVLALGRDSNPGLTRGVALVGALLGFLVTLPLYSGFINASAAMQFEEAYRWIPAFNITYHLGIDGISLWFVLLNSFMTILVVIAGWIVIEKRQAQYMAAFLIMSGLINGVFVSLDAILFYVFFEAMLIPMYLIIGVWGGPRRVYASIKFFLYTLLGSLLMLAAFIYLYFEAGESFEILKFQAVALPLGVQILIFIAFFMSFAVKVPMWPVHTWLPDAHVEAPTGGSVILAA</sequence>
<dbReference type="GO" id="GO:0008137">
    <property type="term" value="F:NADH dehydrogenase (ubiquinone) activity"/>
    <property type="evidence" value="ECO:0007669"/>
    <property type="project" value="InterPro"/>
</dbReference>
<evidence type="ECO:0000256" key="3">
    <source>
        <dbReference type="ARBA" id="ARBA00022692"/>
    </source>
</evidence>
<feature type="domain" description="NADH:quinone oxidoreductase/Mrp antiporter transmembrane" evidence="7">
    <location>
        <begin position="133"/>
        <end position="250"/>
    </location>
</feature>
<feature type="transmembrane region" description="Helical" evidence="6">
    <location>
        <begin position="137"/>
        <end position="156"/>
    </location>
</feature>
<comment type="similarity">
    <text evidence="2">Belongs to the complex I subunit 4 family.</text>
</comment>
<evidence type="ECO:0000256" key="6">
    <source>
        <dbReference type="SAM" id="Phobius"/>
    </source>
</evidence>
<dbReference type="InterPro" id="IPR003918">
    <property type="entry name" value="NADH_UbQ_OxRdtase"/>
</dbReference>
<dbReference type="GO" id="GO:0016020">
    <property type="term" value="C:membrane"/>
    <property type="evidence" value="ECO:0007669"/>
    <property type="project" value="UniProtKB-SubCell"/>
</dbReference>
<feature type="transmembrane region" description="Helical" evidence="6">
    <location>
        <begin position="115"/>
        <end position="131"/>
    </location>
</feature>
<dbReference type="PANTHER" id="PTHR43507">
    <property type="entry name" value="NADH-UBIQUINONE OXIDOREDUCTASE CHAIN 4"/>
    <property type="match status" value="1"/>
</dbReference>
<comment type="caution">
    <text evidence="8">The sequence shown here is derived from an EMBL/GenBank/DDBJ whole genome shotgun (WGS) entry which is preliminary data.</text>
</comment>
<feature type="transmembrane region" description="Helical" evidence="6">
    <location>
        <begin position="200"/>
        <end position="222"/>
    </location>
</feature>
<dbReference type="GO" id="GO:0042773">
    <property type="term" value="P:ATP synthesis coupled electron transport"/>
    <property type="evidence" value="ECO:0007669"/>
    <property type="project" value="InterPro"/>
</dbReference>
<dbReference type="PANTHER" id="PTHR43507:SF1">
    <property type="entry name" value="NADH-UBIQUINONE OXIDOREDUCTASE CHAIN 4"/>
    <property type="match status" value="1"/>
</dbReference>
<accession>T1BG01</accession>
<dbReference type="EMBL" id="AUZX01004063">
    <property type="protein sequence ID" value="EQD71926.1"/>
    <property type="molecule type" value="Genomic_DNA"/>
</dbReference>
<gene>
    <name evidence="8" type="ORF">B1A_05561</name>
</gene>
<reference evidence="8" key="1">
    <citation type="submission" date="2013-08" db="EMBL/GenBank/DDBJ databases">
        <authorList>
            <person name="Mendez C."/>
            <person name="Richter M."/>
            <person name="Ferrer M."/>
            <person name="Sanchez J."/>
        </authorList>
    </citation>
    <scope>NUCLEOTIDE SEQUENCE</scope>
</reference>
<keyword evidence="4 6" id="KW-1133">Transmembrane helix</keyword>
<dbReference type="NCBIfam" id="TIGR01972">
    <property type="entry name" value="NDH_I_M"/>
    <property type="match status" value="1"/>
</dbReference>
<evidence type="ECO:0000256" key="1">
    <source>
        <dbReference type="ARBA" id="ARBA00004141"/>
    </source>
</evidence>
<evidence type="ECO:0000256" key="2">
    <source>
        <dbReference type="ARBA" id="ARBA00009025"/>
    </source>
</evidence>
<feature type="transmembrane region" description="Helical" evidence="6">
    <location>
        <begin position="6"/>
        <end position="24"/>
    </location>
</feature>
<dbReference type="GO" id="GO:0003954">
    <property type="term" value="F:NADH dehydrogenase activity"/>
    <property type="evidence" value="ECO:0007669"/>
    <property type="project" value="TreeGrafter"/>
</dbReference>
<name>T1BG01_9ZZZZ</name>